<feature type="region of interest" description="Disordered" evidence="1">
    <location>
        <begin position="1"/>
        <end position="77"/>
    </location>
</feature>
<dbReference type="STRING" id="553469.SAMN04487947_2339"/>
<protein>
    <submittedName>
        <fullName evidence="2">Uncharacterized protein</fullName>
    </submittedName>
</protein>
<sequence length="248" mass="27039">MAPDDADTRESDVTDRSEHGDGDLTSHPAPKDDPTDDERPDAAGEGGEGGGELPPVLNVRDSLDRIERDADADVSDELERTRALLDQYEARDGETSRASLVDDLDGLVVAMRERLSGDADRYAEGIENRLQMYRDSRGDASETLTVSGPELRDDHGERVASVGRYDAETATLDATLVNEGEPRDGVVRLTLYDEDHDPRRRVLVRESDLGTDEHRQVSARVAVPDEAEYYDVTALDAVETGGATGDEA</sequence>
<keyword evidence="3" id="KW-1185">Reference proteome</keyword>
<feature type="compositionally biased region" description="Basic and acidic residues" evidence="1">
    <location>
        <begin position="61"/>
        <end position="77"/>
    </location>
</feature>
<reference evidence="3" key="1">
    <citation type="submission" date="2016-10" db="EMBL/GenBank/DDBJ databases">
        <authorList>
            <person name="Varghese N."/>
            <person name="Submissions S."/>
        </authorList>
    </citation>
    <scope>NUCLEOTIDE SEQUENCE [LARGE SCALE GENOMIC DNA]</scope>
    <source>
        <strain evidence="3">CGMCC 1.7736</strain>
    </source>
</reference>
<accession>A0A1I6HR89</accession>
<gene>
    <name evidence="2" type="ORF">SAMN04487947_2339</name>
</gene>
<evidence type="ECO:0000313" key="2">
    <source>
        <dbReference type="EMBL" id="SFR56780.1"/>
    </source>
</evidence>
<feature type="compositionally biased region" description="Basic and acidic residues" evidence="1">
    <location>
        <begin position="1"/>
        <end position="33"/>
    </location>
</feature>
<name>A0A1I6HR89_9EURY</name>
<dbReference type="AlphaFoldDB" id="A0A1I6HR89"/>
<proteinExistence type="predicted"/>
<evidence type="ECO:0000256" key="1">
    <source>
        <dbReference type="SAM" id="MobiDB-lite"/>
    </source>
</evidence>
<organism evidence="2 3">
    <name type="scientific">Halogeometricum rufum</name>
    <dbReference type="NCBI Taxonomy" id="553469"/>
    <lineage>
        <taxon>Archaea</taxon>
        <taxon>Methanobacteriati</taxon>
        <taxon>Methanobacteriota</taxon>
        <taxon>Stenosarchaea group</taxon>
        <taxon>Halobacteria</taxon>
        <taxon>Halobacteriales</taxon>
        <taxon>Haloferacaceae</taxon>
        <taxon>Halogeometricum</taxon>
    </lineage>
</organism>
<dbReference type="RefSeq" id="WP_218156433.1">
    <property type="nucleotide sequence ID" value="NZ_FOYT01000002.1"/>
</dbReference>
<evidence type="ECO:0000313" key="3">
    <source>
        <dbReference type="Proteomes" id="UP000198531"/>
    </source>
</evidence>
<dbReference type="EMBL" id="FOYT01000002">
    <property type="protein sequence ID" value="SFR56780.1"/>
    <property type="molecule type" value="Genomic_DNA"/>
</dbReference>
<dbReference type="OrthoDB" id="212325at2157"/>
<dbReference type="Proteomes" id="UP000198531">
    <property type="component" value="Unassembled WGS sequence"/>
</dbReference>